<dbReference type="EMBL" id="CP038804">
    <property type="protein sequence ID" value="UTY33215.1"/>
    <property type="molecule type" value="Genomic_DNA"/>
</dbReference>
<organism evidence="2 3">
    <name type="scientific">Treponema putidum</name>
    <dbReference type="NCBI Taxonomy" id="221027"/>
    <lineage>
        <taxon>Bacteria</taxon>
        <taxon>Pseudomonadati</taxon>
        <taxon>Spirochaetota</taxon>
        <taxon>Spirochaetia</taxon>
        <taxon>Spirochaetales</taxon>
        <taxon>Treponemataceae</taxon>
        <taxon>Treponema</taxon>
    </lineage>
</organism>
<dbReference type="AlphaFoldDB" id="A0AAE9MT39"/>
<dbReference type="Proteomes" id="UP001058682">
    <property type="component" value="Chromosome"/>
</dbReference>
<evidence type="ECO:0000259" key="1">
    <source>
        <dbReference type="Pfam" id="PF00535"/>
    </source>
</evidence>
<evidence type="ECO:0000313" key="2">
    <source>
        <dbReference type="EMBL" id="UTY33215.1"/>
    </source>
</evidence>
<dbReference type="RefSeq" id="WP_255818944.1">
    <property type="nucleotide sequence ID" value="NZ_CP038804.1"/>
</dbReference>
<protein>
    <submittedName>
        <fullName evidence="2">Glycosyltransferase family 2 protein</fullName>
    </submittedName>
</protein>
<dbReference type="CDD" id="cd00761">
    <property type="entry name" value="Glyco_tranf_GTA_type"/>
    <property type="match status" value="1"/>
</dbReference>
<sequence length="339" mass="40377">MNCPVFSILIPVYNTECYLTRALDSIVNQSFDLDKVEVIVVNDGSPNTDLCDKIVTNYSNTLHITYIKKTKNEGLYLARKTGVENAHGKYYLNLDADDEHTPEAYETLFNVLKKHKEQDLDYIEFQIYEIGSRKKPYTYPICDNRNLDILLQQEIWTSMCYRCFNTDFLKKVYSNMNNFYAVTIEDFYQSVICEYYSKSKISIPEFLYNRYLDIGVSSQRHYDDIEIFLKMQISVENVFHNIYEFFHSKNIYNYDIYLNKFYNKFYIDALDITSNTMVIDIALDKIDDKYLHKYLIKQYKNLSHNMTRYRALLPIASRLTKPMKFLSSIKSYFKLHNNF</sequence>
<dbReference type="Gene3D" id="3.90.550.10">
    <property type="entry name" value="Spore Coat Polysaccharide Biosynthesis Protein SpsA, Chain A"/>
    <property type="match status" value="1"/>
</dbReference>
<dbReference type="GO" id="GO:0016758">
    <property type="term" value="F:hexosyltransferase activity"/>
    <property type="evidence" value="ECO:0007669"/>
    <property type="project" value="UniProtKB-ARBA"/>
</dbReference>
<dbReference type="PANTHER" id="PTHR22916">
    <property type="entry name" value="GLYCOSYLTRANSFERASE"/>
    <property type="match status" value="1"/>
</dbReference>
<proteinExistence type="predicted"/>
<name>A0AAE9MT39_9SPIR</name>
<accession>A0AAE9MT39</accession>
<gene>
    <name evidence="2" type="ORF">E4N74_03725</name>
</gene>
<reference evidence="2" key="1">
    <citation type="submission" date="2019-04" db="EMBL/GenBank/DDBJ databases">
        <title>Whole genome sequencing of oral phylogroup 2 treponemes.</title>
        <authorList>
            <person name="Chan Y."/>
            <person name="Zeng H.H."/>
            <person name="Yu X.L."/>
            <person name="Leung W.K."/>
            <person name="Watt R.M."/>
        </authorList>
    </citation>
    <scope>NUCLEOTIDE SEQUENCE</scope>
    <source>
        <strain evidence="2">OMZ 835</strain>
    </source>
</reference>
<dbReference type="InterPro" id="IPR029044">
    <property type="entry name" value="Nucleotide-diphossugar_trans"/>
</dbReference>
<dbReference type="SUPFAM" id="SSF53448">
    <property type="entry name" value="Nucleotide-diphospho-sugar transferases"/>
    <property type="match status" value="1"/>
</dbReference>
<dbReference type="InterPro" id="IPR001173">
    <property type="entry name" value="Glyco_trans_2-like"/>
</dbReference>
<feature type="domain" description="Glycosyltransferase 2-like" evidence="1">
    <location>
        <begin position="7"/>
        <end position="135"/>
    </location>
</feature>
<evidence type="ECO:0000313" key="3">
    <source>
        <dbReference type="Proteomes" id="UP001058682"/>
    </source>
</evidence>
<dbReference type="Pfam" id="PF00535">
    <property type="entry name" value="Glycos_transf_2"/>
    <property type="match status" value="1"/>
</dbReference>